<evidence type="ECO:0000256" key="1">
    <source>
        <dbReference type="SAM" id="MobiDB-lite"/>
    </source>
</evidence>
<dbReference type="OrthoDB" id="5086876at2759"/>
<proteinExistence type="predicted"/>
<comment type="caution">
    <text evidence="2">The sequence shown here is derived from an EMBL/GenBank/DDBJ whole genome shotgun (WGS) entry which is preliminary data.</text>
</comment>
<keyword evidence="3" id="KW-1185">Reference proteome</keyword>
<evidence type="ECO:0000313" key="2">
    <source>
        <dbReference type="EMBL" id="KAH7265426.1"/>
    </source>
</evidence>
<dbReference type="EMBL" id="JAGMUX010000003">
    <property type="protein sequence ID" value="KAH7265426.1"/>
    <property type="molecule type" value="Genomic_DNA"/>
</dbReference>
<gene>
    <name evidence="2" type="ORF">BKA55DRAFT_734705</name>
</gene>
<organism evidence="2 3">
    <name type="scientific">Fusarium redolens</name>
    <dbReference type="NCBI Taxonomy" id="48865"/>
    <lineage>
        <taxon>Eukaryota</taxon>
        <taxon>Fungi</taxon>
        <taxon>Dikarya</taxon>
        <taxon>Ascomycota</taxon>
        <taxon>Pezizomycotina</taxon>
        <taxon>Sordariomycetes</taxon>
        <taxon>Hypocreomycetidae</taxon>
        <taxon>Hypocreales</taxon>
        <taxon>Nectriaceae</taxon>
        <taxon>Fusarium</taxon>
        <taxon>Fusarium redolens species complex</taxon>
    </lineage>
</organism>
<dbReference type="Proteomes" id="UP000720189">
    <property type="component" value="Unassembled WGS sequence"/>
</dbReference>
<feature type="compositionally biased region" description="Low complexity" evidence="1">
    <location>
        <begin position="64"/>
        <end position="83"/>
    </location>
</feature>
<dbReference type="GeneID" id="70231218"/>
<accession>A0A9P9HY07</accession>
<sequence>MPCWSPINAKQVAEKRAQVESNLFWKTAMRVETQYSESPEEVEEGYLQHCRDVKEKRRKEEEAVSQAETEAAAQAAVEPPAAGEKVEVEKVSRRGKVNNWRECLICTSRGKKGEGKKYNMSNFSDHIKVHKLEEGGGMGEQARHPCTSCKDARQCRVARRPQAIRTYACMCCLRAHKCCSFNIFKKGGNKCKDQVHPALLP</sequence>
<dbReference type="AlphaFoldDB" id="A0A9P9HY07"/>
<dbReference type="RefSeq" id="XP_046054161.1">
    <property type="nucleotide sequence ID" value="XM_046201264.1"/>
</dbReference>
<feature type="region of interest" description="Disordered" evidence="1">
    <location>
        <begin position="58"/>
        <end position="84"/>
    </location>
</feature>
<reference evidence="2" key="1">
    <citation type="journal article" date="2021" name="Nat. Commun.">
        <title>Genetic determinants of endophytism in the Arabidopsis root mycobiome.</title>
        <authorList>
            <person name="Mesny F."/>
            <person name="Miyauchi S."/>
            <person name="Thiergart T."/>
            <person name="Pickel B."/>
            <person name="Atanasova L."/>
            <person name="Karlsson M."/>
            <person name="Huettel B."/>
            <person name="Barry K.W."/>
            <person name="Haridas S."/>
            <person name="Chen C."/>
            <person name="Bauer D."/>
            <person name="Andreopoulos W."/>
            <person name="Pangilinan J."/>
            <person name="LaButti K."/>
            <person name="Riley R."/>
            <person name="Lipzen A."/>
            <person name="Clum A."/>
            <person name="Drula E."/>
            <person name="Henrissat B."/>
            <person name="Kohler A."/>
            <person name="Grigoriev I.V."/>
            <person name="Martin F.M."/>
            <person name="Hacquard S."/>
        </authorList>
    </citation>
    <scope>NUCLEOTIDE SEQUENCE</scope>
    <source>
        <strain evidence="2">MPI-CAGE-AT-0023</strain>
    </source>
</reference>
<protein>
    <submittedName>
        <fullName evidence="2">Uncharacterized protein</fullName>
    </submittedName>
</protein>
<name>A0A9P9HY07_FUSRE</name>
<evidence type="ECO:0000313" key="3">
    <source>
        <dbReference type="Proteomes" id="UP000720189"/>
    </source>
</evidence>